<dbReference type="AlphaFoldDB" id="A0A974S0V8"/>
<organism evidence="1 2">
    <name type="scientific">Peribacillus psychrosaccharolyticus</name>
    <name type="common">Bacillus psychrosaccharolyticus</name>
    <dbReference type="NCBI Taxonomy" id="1407"/>
    <lineage>
        <taxon>Bacteria</taxon>
        <taxon>Bacillati</taxon>
        <taxon>Bacillota</taxon>
        <taxon>Bacilli</taxon>
        <taxon>Bacillales</taxon>
        <taxon>Bacillaceae</taxon>
        <taxon>Peribacillus</taxon>
    </lineage>
</organism>
<dbReference type="Proteomes" id="UP000595254">
    <property type="component" value="Chromosome"/>
</dbReference>
<protein>
    <submittedName>
        <fullName evidence="1">YuzF family protein</fullName>
    </submittedName>
</protein>
<name>A0A974S0V8_PERPY</name>
<reference evidence="1 2" key="1">
    <citation type="submission" date="2021-01" db="EMBL/GenBank/DDBJ databases">
        <title>FDA dAtabase for Regulatory Grade micrObial Sequences (FDA-ARGOS): Supporting development and validation of Infectious Disease Dx tests.</title>
        <authorList>
            <person name="Nelson B."/>
            <person name="Plummer A."/>
            <person name="Tallon L."/>
            <person name="Sadzewicz L."/>
            <person name="Zhao X."/>
            <person name="Boylan J."/>
            <person name="Ott S."/>
            <person name="Bowen H."/>
            <person name="Vavikolanu K."/>
            <person name="Mehta A."/>
            <person name="Aluvathingal J."/>
            <person name="Nadendla S."/>
            <person name="Myers T."/>
            <person name="Yan Y."/>
            <person name="Sichtig H."/>
        </authorList>
    </citation>
    <scope>NUCLEOTIDE SEQUENCE [LARGE SCALE GENOMIC DNA]</scope>
    <source>
        <strain evidence="1 2">FDAARGOS_1161</strain>
    </source>
</reference>
<accession>A0A974S0V8</accession>
<evidence type="ECO:0000313" key="2">
    <source>
        <dbReference type="Proteomes" id="UP000595254"/>
    </source>
</evidence>
<gene>
    <name evidence="1" type="ORF">I6J18_03845</name>
</gene>
<dbReference type="EMBL" id="CP068053">
    <property type="protein sequence ID" value="QQT01047.1"/>
    <property type="molecule type" value="Genomic_DNA"/>
</dbReference>
<dbReference type="RefSeq" id="WP_201647903.1">
    <property type="nucleotide sequence ID" value="NZ_CP068053.1"/>
</dbReference>
<dbReference type="Pfam" id="PF10842">
    <property type="entry name" value="DUF2642"/>
    <property type="match status" value="1"/>
</dbReference>
<proteinExistence type="predicted"/>
<keyword evidence="2" id="KW-1185">Reference proteome</keyword>
<dbReference type="InterPro" id="IPR020139">
    <property type="entry name" value="DUF2642"/>
</dbReference>
<sequence length="68" mass="7522">MDNMKWTLTDPYVYQTLTGIIGKNVIVQTAKGSVTGVLQDVKPDHIVVNMGGSPFFIRTQQIVWVSPS</sequence>
<evidence type="ECO:0000313" key="1">
    <source>
        <dbReference type="EMBL" id="QQT01047.1"/>
    </source>
</evidence>
<dbReference type="KEGG" id="ppsr:I6J18_03845"/>